<organism evidence="3 4">
    <name type="scientific">Ventrimonas faecis</name>
    <dbReference type="NCBI Taxonomy" id="3133170"/>
    <lineage>
        <taxon>Bacteria</taxon>
        <taxon>Bacillati</taxon>
        <taxon>Bacillota</taxon>
        <taxon>Clostridia</taxon>
        <taxon>Lachnospirales</taxon>
        <taxon>Lachnospiraceae</taxon>
        <taxon>Ventrimonas</taxon>
    </lineage>
</organism>
<protein>
    <submittedName>
        <fullName evidence="3">Prealbumin-like fold domain-containing protein</fullName>
    </submittedName>
</protein>
<proteinExistence type="predicted"/>
<name>A0ABV1HJZ1_9FIRM</name>
<feature type="region of interest" description="Disordered" evidence="1">
    <location>
        <begin position="697"/>
        <end position="720"/>
    </location>
</feature>
<feature type="region of interest" description="Disordered" evidence="1">
    <location>
        <begin position="533"/>
        <end position="558"/>
    </location>
</feature>
<sequence>MGRTKRSVKRAAAFLMAVLLISGKLLPVIPLLPWKAEAARQGDTMTAYGPDFHHYCIDGAGANRALIDGDEYTYILPSETLSREETALVFWGMLTLQASFGNVPQVNAVIRNINEGAAAQGVPAISNLVTEADLKLLIHSSAVRGKYSWLSAVLAQEETYLRLAGLLGGTGGDSGMGIPAALQGHTQAGNPAAFTPAQDSGRPGEYVLTFDPSGADAEFIRSVPLKFSSTGAEGSFTPQLPAGWVCQKTDSQIRLTSTGGSGSLYLMFDVRGTRYASGGGTFSSPEEVYEQCLQIWRCSRCAGTHRQMYNGAAPLAAHQRLAFVEVSAPELCYYAGVGGGQVTPEEGGVAFQIYRHEEDWTSTYNVRLRKYDHETGKALENAVFSLYERFDDKDQIHTDRDGAAHLYAGGAPYKSYHKDSPVLWEDFRFVSAMMTDGAGEATKTVEHGYHYDKTFCDGHPAPVFVPVPEEEEDEETGEIENQAEIDAAKEENRRLGSLWLNTFASCAAWASGNFSGVHFHWLMPEVDQGEIGRIASSGGEEGETPSAGTTVSAAGPRSFADSGCEADTGETYDRFIALKYSYAITEDTAREGYTLHGNHRDDLPIEVITTDASENGANAFFAEIYSHEIRVNDGAVAESARMVRDVRAQAEEGWMAVELEHAGSEAMEPEAPRHRKERKSFWQKVFPVFFLEETGEEPLLDDRKPSNAGETAAAGATVSNAGETAAAGATASNVGPDAAAVKRAASVSVSVASASDVSGLRTAKTEDEESEADMDAADEDLATAPAQWILKLQFPSRAAAASRSAMPVREAARASGSGGTLFPDAYNRGLNMASSGKTVPPSPSGQYSHCNGRDGEDDWWRIYDHRTEGEIHINKRDLDLKAGENGTYDSYGDTQGDAVLEGAVYGLFAAKDLVHPDGKTGVVYRKNDLVAVASTDKNGDGSFLACTEAPGRTYHYEAGKIENRPGDWNQTAPSNLYNRSQSFDDYTEDGRYTRDYPDYETANGNCWIGRPLLMGDYYVKELSRSEGYELSIGNRKHPWTNAGQDPEILAAETARTGYAVVTKGLYAEQQVQSGASGAYGDPTFRELFFQVNSEKSGGFDLVFSGIPAGSRLYRLDTTVKTESAPIGTGRFTESVETDAWGNPVYVTTEYEGQYPKYDAEGNLLTRNRPVNRTVTDVPRAEEVELDTARCEELLLRAEQGMDEEAVLTKLRKPFARDDLEFVKYKLELILRAHGKGTPKQDQESGSRYTTLDRPVYDTGYQSGAQICFGAPVVTLQVPRTQENGDAVTAGELLAAVLEYYQEHAYLSYGGVDCVEETEDVFEVSVYAGRSGNPECFYVPEAEGRSAAFYLRVPVTPESGSPRYTYAVYTGEDEAGSFGTFAPLTTGRDEEKTVTWPKGEKQEEEEAATWSDRMSAVLVPDAQAEPDGSLVTRCIAETVYYEPGEIPFDASGNRIPKLLYIEETVMGETQKHYGSWTELDSKTDEMVWHAESSYTDVYGQTHWDDTLQQYTFKLVLPGPEQTVLTEEDMPYLAGSWAPGDTMGTAAYYERVKRAGVRAYLDQAAGIGGENSFVKQISLVYPGQSAVWQDGDGRPGSGTSAEPLALEERGIRQRIRVSKTIEKTSYRNTSSYADTHKDWWTNRYDQAEAVDNFRFKVYLKSNLQNLFRDENGTVIWQDRRGNERTFAEQERANALFPEKVNRIYTRVRHRTDPLYKDSLDAAVFHEKLYAYRNGQIQQQASPGYTALLETTEALVEDGEETRTVKRLNYEKFFDAIETANHDKWDEAAPTWTSWRPVGNAVNRSEATIWNTGASDRVRQFAITWYLDDEIAKLTETSGLQEERTQMQTEQSGTQATALSGHVAKQGSTSFSDEILDQGLKNAIQKAQNYLKPFFAYDLDGLYAIAWDEEAGGGADRDRTTLSVDIPNQAGGAEAATEYYGISAMLPYGSYVVVEQQPKYASLEDFKNRHYETDKPKEIELPAVYASEAGAQASPGMLDPFYCYKASDTAAELEKRYQIRFLEESHVIRAHSDRGDFEIYKYGMETDRIRNGAVEHPGAGDYISQTQSEYRPRQNYYNAQDDRTAGTVPYYLSEGQNGREAVSKVYRYSSVSEQARTADDVWYPGGSSTEDNVPGIWYRDGVAAMQGSQTAYDGRYAPMLVPYSVVREPESGPDSLDYANVRFRNRLYTARLRLEKLDSDTHENILHDGAVFRIYAAKRDDTKDGEGRVLFYEEDTQIIGSEEFLTAMGAADIRPVLWGRNLWSHLIEVPENTNRSAAGARGIIDGLETTELCTGVVPAGTPVCEESEQILLGDRFGLQTGVMKAFVTVRDGLVSRPGSNSENAGGGSLETGSENVPGGGMEYQLQTVGYLNTPQPLSAGTYVLCETRPPVGYARSKPVALELYSDQVAYYQKGTPDSRVLAAIYEDPADAQTTYKTKPQDEIHTARIYLENEPIRLQVKKLAAQAESGAQNAASPYASGATMTLFDAISLTPSGDSQDFTYEGLVIERNDAGHIDRMYVKKGYGGEKTEFLPERDDEGRLYTAPWPAGVDRYGEMIYTEGNVWNSVTVMRPDTDILYYDLSDLVLEITPETDGKDGRYQAFAWKGALKFLEFDGGDLTKLAYDAKDKVLTVDAGTHVYHLGRDGARDALVDPYTGMAYVVRDFDGTNGSWDQIRGRDGTGAGKKQVLVWPVNIRRDSYGNILARDKITTFRAALAGAGEEAYLTGSWKSQAGEESHRESTLSRNAQGRNLNEEALLDDNNGSFEKSMDPVYDRHGLVAYYQQSREAYDKAAELYDRNGDFVRSQHSDNLEAYNHAAYAVQEHNAQIDENQALLHRNGEAYVMENTWTTSEQYPNDPFTSVMTEGGGEILERVAAGTYIMEELEAPEGFAKALPVGIAVEETAKIQTVAMVDEPTRTEFSKIDGCSDPSGDAAGSLTTAGENSAFNCGYVKGAVLGLWKTEGGFAGLRGRKMQKEQDAAERRQEEPAECIAEWTTEETPHGITQLPVGSYLWKEIQVPSGFVSHDPVPVTVTDRPELQKFEMKEDHTRVEVEKYCLENGKDSADGEVPVAGVGFTLYPAKLDASGAVCRDENGHPLYVEDLPVAHWTTDDGTTYQEFPAAFEAMYLEHGAKPGSSVAWNDGADLYRAVYESEWQKELLHPQDPKQTVYTYRAEGGARIRVGVTKEQDPLADHLFRFEYQFEWQQLPKVNAYACTYLTLENRQRFDYLPAGASYVLVETEVPPGFARAKAVLVTVKDTGEVQLYRVENEEGTLLISKVYENGSKELAGARLALYRADEEGGLTRSSRYLFDSWMSGSDGHYTELDAINRRIPQGYAEGDLKPHRIRRLPDGIYWLAEQESPAYYTTFEPVQIVYEWQPEIRILRVNDRPVTGKLILKKTDSAGSPLDGAVFELAAYSEAEQNRCTGMSYGKAPGGPDMAQPVFLVRLTAPAEKTDLPVGEVLENGAICPFWYELREIEAPSGYERNPEVFCWQFAPDTGVVSYPWNGQAQYQITVTDRKTPEPEPPGPDTPEPEPDTPKPKPPEPQKPEETPGDSGHENPKTPEPEIQPVLRIGKILAWYQPSSPDGTGWLYLGPDGHWRMRLPKMGDIRQTRLFAGLFILAAAGLGLAGTGTKCCGGFRGRRRKKKWKK</sequence>
<feature type="region of interest" description="Disordered" evidence="1">
    <location>
        <begin position="2333"/>
        <end position="2355"/>
    </location>
</feature>
<dbReference type="Proteomes" id="UP001437460">
    <property type="component" value="Unassembled WGS sequence"/>
</dbReference>
<keyword evidence="2" id="KW-0812">Transmembrane</keyword>
<keyword evidence="2" id="KW-1133">Transmembrane helix</keyword>
<dbReference type="RefSeq" id="WP_349228900.1">
    <property type="nucleotide sequence ID" value="NZ_JBBMFJ010000008.1"/>
</dbReference>
<evidence type="ECO:0000313" key="3">
    <source>
        <dbReference type="EMBL" id="MEQ2562629.1"/>
    </source>
</evidence>
<feature type="region of interest" description="Disordered" evidence="1">
    <location>
        <begin position="3514"/>
        <end position="3563"/>
    </location>
</feature>
<dbReference type="Gene3D" id="2.60.40.10">
    <property type="entry name" value="Immunoglobulins"/>
    <property type="match status" value="3"/>
</dbReference>
<accession>A0ABV1HJZ1</accession>
<keyword evidence="4" id="KW-1185">Reference proteome</keyword>
<gene>
    <name evidence="3" type="ORF">WMO41_05555</name>
</gene>
<feature type="region of interest" description="Disordered" evidence="1">
    <location>
        <begin position="832"/>
        <end position="851"/>
    </location>
</feature>
<feature type="compositionally biased region" description="Basic and acidic residues" evidence="1">
    <location>
        <begin position="3532"/>
        <end position="3560"/>
    </location>
</feature>
<dbReference type="EMBL" id="JBBMFJ010000008">
    <property type="protein sequence ID" value="MEQ2562629.1"/>
    <property type="molecule type" value="Genomic_DNA"/>
</dbReference>
<evidence type="ECO:0000313" key="4">
    <source>
        <dbReference type="Proteomes" id="UP001437460"/>
    </source>
</evidence>
<reference evidence="3 4" key="1">
    <citation type="submission" date="2024-03" db="EMBL/GenBank/DDBJ databases">
        <title>Human intestinal bacterial collection.</title>
        <authorList>
            <person name="Pauvert C."/>
            <person name="Hitch T.C.A."/>
            <person name="Clavel T."/>
        </authorList>
    </citation>
    <scope>NUCLEOTIDE SEQUENCE [LARGE SCALE GENOMIC DNA]</scope>
    <source>
        <strain evidence="3 4">CLA-AP-H27</strain>
    </source>
</reference>
<comment type="caution">
    <text evidence="3">The sequence shown here is derived from an EMBL/GenBank/DDBJ whole genome shotgun (WGS) entry which is preliminary data.</text>
</comment>
<feature type="transmembrane region" description="Helical" evidence="2">
    <location>
        <begin position="3610"/>
        <end position="3635"/>
    </location>
</feature>
<evidence type="ECO:0000256" key="2">
    <source>
        <dbReference type="SAM" id="Phobius"/>
    </source>
</evidence>
<feature type="region of interest" description="Disordered" evidence="1">
    <location>
        <begin position="755"/>
        <end position="775"/>
    </location>
</feature>
<feature type="compositionally biased region" description="Basic and acidic residues" evidence="1">
    <location>
        <begin position="2729"/>
        <end position="2738"/>
    </location>
</feature>
<evidence type="ECO:0000256" key="1">
    <source>
        <dbReference type="SAM" id="MobiDB-lite"/>
    </source>
</evidence>
<dbReference type="InterPro" id="IPR013783">
    <property type="entry name" value="Ig-like_fold"/>
</dbReference>
<feature type="region of interest" description="Disordered" evidence="1">
    <location>
        <begin position="2726"/>
        <end position="2759"/>
    </location>
</feature>
<keyword evidence="2" id="KW-0472">Membrane</keyword>
<feature type="compositionally biased region" description="Acidic residues" evidence="1">
    <location>
        <begin position="766"/>
        <end position="775"/>
    </location>
</feature>